<accession>A0A402BFT7</accession>
<comment type="cofactor">
    <cofactor evidence="7">
        <name>Cu cation</name>
        <dbReference type="ChEBI" id="CHEBI:23378"/>
    </cofactor>
    <text evidence="7">Binds 1 copper ion per subunit.</text>
</comment>
<dbReference type="EMBL" id="BIFT01000002">
    <property type="protein sequence ID" value="GCE30179.1"/>
    <property type="molecule type" value="Genomic_DNA"/>
</dbReference>
<keyword evidence="3 7" id="KW-0479">Metal-binding</keyword>
<keyword evidence="6 7" id="KW-0186">Copper</keyword>
<keyword evidence="4" id="KW-0574">Periplasm</keyword>
<sequence>MIMSSAQAVRRTYFWVALLCIVVLPFVLSACGDSGTSASGNATTVTITEQTGGNDVYSFSPATVTIKAGDTVKWVNNSDENHLLKSNPSTDAVTASSKVARSGSNDNTYSITFPKAGTYTITSQLVDRLTDGKHTPDPDDSKATITITVN</sequence>
<comment type="subcellular location">
    <subcellularLocation>
        <location evidence="1">Periplasm</location>
    </subcellularLocation>
</comment>
<evidence type="ECO:0000313" key="10">
    <source>
        <dbReference type="EMBL" id="GCE30179.1"/>
    </source>
</evidence>
<evidence type="ECO:0000256" key="1">
    <source>
        <dbReference type="ARBA" id="ARBA00004418"/>
    </source>
</evidence>
<evidence type="ECO:0000256" key="8">
    <source>
        <dbReference type="SAM" id="MobiDB-lite"/>
    </source>
</evidence>
<proteinExistence type="predicted"/>
<reference evidence="11" key="1">
    <citation type="submission" date="2018-12" db="EMBL/GenBank/DDBJ databases">
        <title>Tengunoibacter tsumagoiensis gen. nov., sp. nov., Dictyobacter kobayashii sp. nov., D. alpinus sp. nov., and D. joshuensis sp. nov. and description of Dictyobacteraceae fam. nov. within the order Ktedonobacterales isolated from Tengu-no-mugimeshi.</title>
        <authorList>
            <person name="Wang C.M."/>
            <person name="Zheng Y."/>
            <person name="Sakai Y."/>
            <person name="Toyoda A."/>
            <person name="Minakuchi Y."/>
            <person name="Abe K."/>
            <person name="Yokota A."/>
            <person name="Yabe S."/>
        </authorList>
    </citation>
    <scope>NUCLEOTIDE SEQUENCE [LARGE SCALE GENOMIC DNA]</scope>
    <source>
        <strain evidence="11">Uno16</strain>
    </source>
</reference>
<dbReference type="InterPro" id="IPR008972">
    <property type="entry name" value="Cupredoxin"/>
</dbReference>
<keyword evidence="2" id="KW-0813">Transport</keyword>
<dbReference type="RefSeq" id="WP_126630334.1">
    <property type="nucleotide sequence ID" value="NZ_BIFT01000002.1"/>
</dbReference>
<protein>
    <recommendedName>
        <fullName evidence="9">Blue (type 1) copper domain-containing protein</fullName>
    </recommendedName>
</protein>
<dbReference type="Pfam" id="PF00127">
    <property type="entry name" value="Copper-bind"/>
    <property type="match status" value="1"/>
</dbReference>
<dbReference type="InterPro" id="IPR002386">
    <property type="entry name" value="Amicyanin/Pseudoazurin"/>
</dbReference>
<dbReference type="GO" id="GO:0005507">
    <property type="term" value="F:copper ion binding"/>
    <property type="evidence" value="ECO:0007669"/>
    <property type="project" value="InterPro"/>
</dbReference>
<feature type="region of interest" description="Disordered" evidence="8">
    <location>
        <begin position="131"/>
        <end position="150"/>
    </location>
</feature>
<keyword evidence="11" id="KW-1185">Reference proteome</keyword>
<dbReference type="SUPFAM" id="SSF49503">
    <property type="entry name" value="Cupredoxins"/>
    <property type="match status" value="1"/>
</dbReference>
<keyword evidence="5" id="KW-0249">Electron transport</keyword>
<gene>
    <name evidence="10" type="ORF">KDA_56630</name>
</gene>
<evidence type="ECO:0000313" key="11">
    <source>
        <dbReference type="Proteomes" id="UP000287171"/>
    </source>
</evidence>
<name>A0A402BFT7_9CHLR</name>
<feature type="binding site" evidence="7">
    <location>
        <position position="82"/>
    </location>
    <ligand>
        <name>Cu cation</name>
        <dbReference type="ChEBI" id="CHEBI:23378"/>
    </ligand>
</feature>
<evidence type="ECO:0000256" key="2">
    <source>
        <dbReference type="ARBA" id="ARBA00022448"/>
    </source>
</evidence>
<evidence type="ECO:0000259" key="9">
    <source>
        <dbReference type="Pfam" id="PF00127"/>
    </source>
</evidence>
<dbReference type="Proteomes" id="UP000287171">
    <property type="component" value="Unassembled WGS sequence"/>
</dbReference>
<evidence type="ECO:0000256" key="7">
    <source>
        <dbReference type="PIRSR" id="PIRSR602386-1"/>
    </source>
</evidence>
<evidence type="ECO:0000256" key="5">
    <source>
        <dbReference type="ARBA" id="ARBA00022982"/>
    </source>
</evidence>
<dbReference type="InterPro" id="IPR000923">
    <property type="entry name" value="BlueCu_1"/>
</dbReference>
<dbReference type="Gene3D" id="2.60.40.420">
    <property type="entry name" value="Cupredoxins - blue copper proteins"/>
    <property type="match status" value="1"/>
</dbReference>
<feature type="compositionally biased region" description="Basic and acidic residues" evidence="8">
    <location>
        <begin position="131"/>
        <end position="142"/>
    </location>
</feature>
<evidence type="ECO:0000256" key="3">
    <source>
        <dbReference type="ARBA" id="ARBA00022723"/>
    </source>
</evidence>
<evidence type="ECO:0000256" key="4">
    <source>
        <dbReference type="ARBA" id="ARBA00022764"/>
    </source>
</evidence>
<dbReference type="GO" id="GO:0009055">
    <property type="term" value="F:electron transfer activity"/>
    <property type="evidence" value="ECO:0007669"/>
    <property type="project" value="InterPro"/>
</dbReference>
<comment type="caution">
    <text evidence="10">The sequence shown here is derived from an EMBL/GenBank/DDBJ whole genome shotgun (WGS) entry which is preliminary data.</text>
</comment>
<evidence type="ECO:0000256" key="6">
    <source>
        <dbReference type="ARBA" id="ARBA00023008"/>
    </source>
</evidence>
<organism evidence="10 11">
    <name type="scientific">Dictyobacter alpinus</name>
    <dbReference type="NCBI Taxonomy" id="2014873"/>
    <lineage>
        <taxon>Bacteria</taxon>
        <taxon>Bacillati</taxon>
        <taxon>Chloroflexota</taxon>
        <taxon>Ktedonobacteria</taxon>
        <taxon>Ktedonobacterales</taxon>
        <taxon>Dictyobacteraceae</taxon>
        <taxon>Dictyobacter</taxon>
    </lineage>
</organism>
<dbReference type="PRINTS" id="PR00155">
    <property type="entry name" value="AMICYANIN"/>
</dbReference>
<dbReference type="AlphaFoldDB" id="A0A402BFT7"/>
<feature type="domain" description="Blue (type 1) copper" evidence="9">
    <location>
        <begin position="52"/>
        <end position="121"/>
    </location>
</feature>
<dbReference type="OrthoDB" id="680163at2"/>
<dbReference type="GO" id="GO:0042597">
    <property type="term" value="C:periplasmic space"/>
    <property type="evidence" value="ECO:0007669"/>
    <property type="project" value="UniProtKB-SubCell"/>
</dbReference>